<evidence type="ECO:0000259" key="6">
    <source>
        <dbReference type="Pfam" id="PF17846"/>
    </source>
</evidence>
<keyword evidence="3" id="KW-0269">Exonuclease</keyword>
<evidence type="ECO:0000313" key="7">
    <source>
        <dbReference type="EMBL" id="CAI2175713.1"/>
    </source>
</evidence>
<dbReference type="Pfam" id="PF03159">
    <property type="entry name" value="XRN_N"/>
    <property type="match status" value="1"/>
</dbReference>
<protein>
    <submittedName>
        <fullName evidence="7">17888_t:CDS:1</fullName>
    </submittedName>
</protein>
<feature type="region of interest" description="Disordered" evidence="4">
    <location>
        <begin position="158"/>
        <end position="179"/>
    </location>
</feature>
<dbReference type="CDD" id="cd18673">
    <property type="entry name" value="PIN_XRN1-2-like"/>
    <property type="match status" value="1"/>
</dbReference>
<dbReference type="Pfam" id="PF17846">
    <property type="entry name" value="XRN_M"/>
    <property type="match status" value="2"/>
</dbReference>
<evidence type="ECO:0000259" key="5">
    <source>
        <dbReference type="Pfam" id="PF03159"/>
    </source>
</evidence>
<dbReference type="Gene3D" id="1.25.40.1050">
    <property type="match status" value="1"/>
</dbReference>
<feature type="domain" description="Xrn1 helical" evidence="6">
    <location>
        <begin position="315"/>
        <end position="406"/>
    </location>
</feature>
<organism evidence="7 8">
    <name type="scientific">Funneliformis geosporum</name>
    <dbReference type="NCBI Taxonomy" id="1117311"/>
    <lineage>
        <taxon>Eukaryota</taxon>
        <taxon>Fungi</taxon>
        <taxon>Fungi incertae sedis</taxon>
        <taxon>Mucoromycota</taxon>
        <taxon>Glomeromycotina</taxon>
        <taxon>Glomeromycetes</taxon>
        <taxon>Glomerales</taxon>
        <taxon>Glomeraceae</taxon>
        <taxon>Funneliformis</taxon>
    </lineage>
</organism>
<dbReference type="AlphaFoldDB" id="A0A9W4SPG9"/>
<proteinExistence type="predicted"/>
<reference evidence="7" key="1">
    <citation type="submission" date="2022-08" db="EMBL/GenBank/DDBJ databases">
        <authorList>
            <person name="Kallberg Y."/>
            <person name="Tangrot J."/>
            <person name="Rosling A."/>
        </authorList>
    </citation>
    <scope>NUCLEOTIDE SEQUENCE</scope>
    <source>
        <strain evidence="7">Wild A</strain>
    </source>
</reference>
<accession>A0A9W4SPG9</accession>
<dbReference type="InterPro" id="IPR027073">
    <property type="entry name" value="5_3_exoribonuclease"/>
</dbReference>
<dbReference type="OrthoDB" id="372487at2759"/>
<feature type="compositionally biased region" description="Basic and acidic residues" evidence="4">
    <location>
        <begin position="167"/>
        <end position="179"/>
    </location>
</feature>
<gene>
    <name evidence="7" type="ORF">FWILDA_LOCUS7232</name>
</gene>
<feature type="domain" description="Xrn1 helical" evidence="6">
    <location>
        <begin position="415"/>
        <end position="604"/>
    </location>
</feature>
<dbReference type="Proteomes" id="UP001153678">
    <property type="component" value="Unassembled WGS sequence"/>
</dbReference>
<name>A0A9W4SPG9_9GLOM</name>
<evidence type="ECO:0000256" key="1">
    <source>
        <dbReference type="ARBA" id="ARBA00022722"/>
    </source>
</evidence>
<dbReference type="GO" id="GO:0003723">
    <property type="term" value="F:RNA binding"/>
    <property type="evidence" value="ECO:0007669"/>
    <property type="project" value="TreeGrafter"/>
</dbReference>
<sequence length="658" mass="76287">MFSVYGGNIAQKCAQKYAQRYVQRYAQIRSLHNMNGNVVKESILSSFWSSFAIGSIGFAAFQLVGLMREELKEEINPLGTKVDKLDKVNTSDEFDNLYLDMNGIIHICCNQDKGLSPATEEEMMMKICHHTQQIFAMIRPQKVLFIAIDGVAPRAKMNQQRSRRFRSAKEAQEAAGSRDVEKKSFDSNCITPGTLFMARVAVSLRNWIAFKINTDPGWRNLKVILSDASVPGEGEHKIMNFVRVQRASNPNTRHVLYGSDSDLIFLALATHEPHFKVLREDQKSIYENVIDIINVQVFRECLRRELEVSNLPWSFNLKNAIDDWVFLSFFVGNDFLPHIPFLDIKENAIDTLITIWKRCLPLMGGYLTDRGTLNLKRLQHFVTELDNEDKNAFIQWYQKARDLSKNTDDYNDITRRYYIQKFEVTNPDEEFRKKIVKNYIEGLCWILEYYCRGVPSWTWYYPYGYSPYASDLINIGDIIPEFKLGDPFKPLEQLMFVLPPYSAIKRYYPESFEIDLNGKIQPWQGVVLLPFIDESLLLQTMKLVSSQLTSDDIRRNSHGSDILFFSNQHELYNKLFSLYSGRNPVEVPLDPIKDKMIGFVTRNPNFISFGGLRIFMNGLDVVEGRNFLTMLIRLMICIYQIAPIHDRIILFIIQQIIP</sequence>
<comment type="caution">
    <text evidence="7">The sequence shown here is derived from an EMBL/GenBank/DDBJ whole genome shotgun (WGS) entry which is preliminary data.</text>
</comment>
<dbReference type="PANTHER" id="PTHR12341:SF41">
    <property type="entry name" value="5'-3' EXORIBONUCLEASE 2"/>
    <property type="match status" value="1"/>
</dbReference>
<dbReference type="InterPro" id="IPR041412">
    <property type="entry name" value="Xrn1_helical"/>
</dbReference>
<dbReference type="InterPro" id="IPR004859">
    <property type="entry name" value="Xrn1_N"/>
</dbReference>
<keyword evidence="8" id="KW-1185">Reference proteome</keyword>
<dbReference type="GO" id="GO:0000956">
    <property type="term" value="P:nuclear-transcribed mRNA catabolic process"/>
    <property type="evidence" value="ECO:0007669"/>
    <property type="project" value="TreeGrafter"/>
</dbReference>
<evidence type="ECO:0000313" key="8">
    <source>
        <dbReference type="Proteomes" id="UP001153678"/>
    </source>
</evidence>
<dbReference type="PANTHER" id="PTHR12341">
    <property type="entry name" value="5'-&gt;3' EXORIBONUCLEASE"/>
    <property type="match status" value="1"/>
</dbReference>
<dbReference type="GO" id="GO:0004534">
    <property type="term" value="F:5'-3' RNA exonuclease activity"/>
    <property type="evidence" value="ECO:0007669"/>
    <property type="project" value="UniProtKB-ARBA"/>
</dbReference>
<feature type="domain" description="Xrn1 N-terminal" evidence="5">
    <location>
        <begin position="87"/>
        <end position="281"/>
    </location>
</feature>
<evidence type="ECO:0000256" key="3">
    <source>
        <dbReference type="ARBA" id="ARBA00022839"/>
    </source>
</evidence>
<dbReference type="GO" id="GO:0005634">
    <property type="term" value="C:nucleus"/>
    <property type="evidence" value="ECO:0007669"/>
    <property type="project" value="TreeGrafter"/>
</dbReference>
<keyword evidence="1" id="KW-0540">Nuclease</keyword>
<dbReference type="EMBL" id="CAMKVN010001401">
    <property type="protein sequence ID" value="CAI2175713.1"/>
    <property type="molecule type" value="Genomic_DNA"/>
</dbReference>
<keyword evidence="2" id="KW-0378">Hydrolase</keyword>
<dbReference type="Gene3D" id="3.40.50.12390">
    <property type="match status" value="2"/>
</dbReference>
<evidence type="ECO:0000256" key="2">
    <source>
        <dbReference type="ARBA" id="ARBA00022801"/>
    </source>
</evidence>
<evidence type="ECO:0000256" key="4">
    <source>
        <dbReference type="SAM" id="MobiDB-lite"/>
    </source>
</evidence>